<gene>
    <name evidence="3" type="ORF">PCOS0759_LOCUS9462</name>
</gene>
<evidence type="ECO:0000256" key="1">
    <source>
        <dbReference type="SAM" id="MobiDB-lite"/>
    </source>
</evidence>
<sequence length="636" mass="69267">MPTNSSSVPSYSNPYYSAPSQAAQQNAPPPSYHSGSGENVPLVGSIHYAGESGASSGHSGAQQQQKHSCFGKCAKFAFSIPILMMLIAAFTMSVISLTKYASVSGTVDSLYFRQFEQCVDCDPNQMDSSALTNVMGVSHGALGQLFRGFGVAKTPTVATAGVPSNFPTQTDQESAVLPFSIDKFAYAVVNQNGASDSLDVTLYQYESMAYYTALPSLSLPCSGMKIVKAAPLNMNSKGQRNLAFILKCSFTYYYAQVFADSSSRPKYSVISGVSSSAPQSVSLIAMSDLRASFAFTSQLNTYQNDVVFGVCGAQGDWWNGCTVASQISNKITCANPVTLLRGADASSDDYNTDGSRLGSSGIVVGVVCRSEVRLFAFLNTQNIEELPAIRSLPFNTAQTSRFHPLQYVPNGNSSFLFSYVAFDGTLKARFVPSLDVFSDNYGPTDVVIDSIDGSTSSPIVYDYAFYETERASFFVYTKNGERVIRILSFSEYGQPSYSQAAAGFVVQQTTLDTSKFTNLPNTHLLVSEKQVYMFHHDMVVKLVTYAKFPIYGAPNMLGIATKPRQWRIHEMYTAYFSGVLNNQDAFTQGQRFKVRQNGDVVPLSTPAQVGMEEYYVGFAVSKDDLLVQISFNQQDQ</sequence>
<keyword evidence="2" id="KW-0472">Membrane</keyword>
<keyword evidence="2" id="KW-1133">Transmembrane helix</keyword>
<proteinExistence type="predicted"/>
<reference evidence="3" key="1">
    <citation type="submission" date="2021-01" db="EMBL/GenBank/DDBJ databases">
        <authorList>
            <person name="Corre E."/>
            <person name="Pelletier E."/>
            <person name="Niang G."/>
            <person name="Scheremetjew M."/>
            <person name="Finn R."/>
            <person name="Kale V."/>
            <person name="Holt S."/>
            <person name="Cochrane G."/>
            <person name="Meng A."/>
            <person name="Brown T."/>
            <person name="Cohen L."/>
        </authorList>
    </citation>
    <scope>NUCLEOTIDE SEQUENCE</scope>
    <source>
        <strain evidence="3">WS</strain>
    </source>
</reference>
<dbReference type="AlphaFoldDB" id="A0A7S1KV28"/>
<feature type="region of interest" description="Disordered" evidence="1">
    <location>
        <begin position="1"/>
        <end position="36"/>
    </location>
</feature>
<accession>A0A7S1KV28</accession>
<protein>
    <submittedName>
        <fullName evidence="3">Uncharacterized protein</fullName>
    </submittedName>
</protein>
<organism evidence="3">
    <name type="scientific">Percolomonas cosmopolitus</name>
    <dbReference type="NCBI Taxonomy" id="63605"/>
    <lineage>
        <taxon>Eukaryota</taxon>
        <taxon>Discoba</taxon>
        <taxon>Heterolobosea</taxon>
        <taxon>Tetramitia</taxon>
        <taxon>Eutetramitia</taxon>
        <taxon>Percolomonadidae</taxon>
        <taxon>Percolomonas</taxon>
    </lineage>
</organism>
<evidence type="ECO:0000256" key="2">
    <source>
        <dbReference type="SAM" id="Phobius"/>
    </source>
</evidence>
<keyword evidence="2" id="KW-0812">Transmembrane</keyword>
<feature type="compositionally biased region" description="Low complexity" evidence="1">
    <location>
        <begin position="1"/>
        <end position="26"/>
    </location>
</feature>
<dbReference type="EMBL" id="HBGD01011447">
    <property type="protein sequence ID" value="CAD9086208.1"/>
    <property type="molecule type" value="Transcribed_RNA"/>
</dbReference>
<evidence type="ECO:0000313" key="3">
    <source>
        <dbReference type="EMBL" id="CAD9086208.1"/>
    </source>
</evidence>
<name>A0A7S1KV28_9EUKA</name>
<feature type="transmembrane region" description="Helical" evidence="2">
    <location>
        <begin position="76"/>
        <end position="97"/>
    </location>
</feature>